<dbReference type="Proteomes" id="UP000177371">
    <property type="component" value="Unassembled WGS sequence"/>
</dbReference>
<accession>A0A1F4UXF6</accession>
<dbReference type="PANTHER" id="PTHR35531:SF1">
    <property type="entry name" value="INNER MEMBRANE PROTEIN YBCI-RELATED"/>
    <property type="match status" value="1"/>
</dbReference>
<keyword evidence="1" id="KW-0472">Membrane</keyword>
<dbReference type="Pfam" id="PF04307">
    <property type="entry name" value="YdjM"/>
    <property type="match status" value="1"/>
</dbReference>
<feature type="transmembrane region" description="Helical" evidence="1">
    <location>
        <begin position="6"/>
        <end position="25"/>
    </location>
</feature>
<evidence type="ECO:0000313" key="3">
    <source>
        <dbReference type="Proteomes" id="UP000177371"/>
    </source>
</evidence>
<evidence type="ECO:0008006" key="4">
    <source>
        <dbReference type="Google" id="ProtNLM"/>
    </source>
</evidence>
<dbReference type="InterPro" id="IPR007404">
    <property type="entry name" value="YdjM-like"/>
</dbReference>
<reference evidence="2 3" key="1">
    <citation type="journal article" date="2016" name="Nat. Commun.">
        <title>Thousands of microbial genomes shed light on interconnected biogeochemical processes in an aquifer system.</title>
        <authorList>
            <person name="Anantharaman K."/>
            <person name="Brown C.T."/>
            <person name="Hug L.A."/>
            <person name="Sharon I."/>
            <person name="Castelle C.J."/>
            <person name="Probst A.J."/>
            <person name="Thomas B.C."/>
            <person name="Singh A."/>
            <person name="Wilkins M.J."/>
            <person name="Karaoz U."/>
            <person name="Brodie E.L."/>
            <person name="Williams K.H."/>
            <person name="Hubbard S.S."/>
            <person name="Banfield J.F."/>
        </authorList>
    </citation>
    <scope>NUCLEOTIDE SEQUENCE [LARGE SCALE GENOMIC DNA]</scope>
</reference>
<feature type="transmembrane region" description="Helical" evidence="1">
    <location>
        <begin position="185"/>
        <end position="204"/>
    </location>
</feature>
<proteinExistence type="predicted"/>
<organism evidence="2 3">
    <name type="scientific">candidate division WWE3 bacterium RBG_16_37_10</name>
    <dbReference type="NCBI Taxonomy" id="1802610"/>
    <lineage>
        <taxon>Bacteria</taxon>
        <taxon>Katanobacteria</taxon>
    </lineage>
</organism>
<evidence type="ECO:0000256" key="1">
    <source>
        <dbReference type="SAM" id="Phobius"/>
    </source>
</evidence>
<feature type="transmembrane region" description="Helical" evidence="1">
    <location>
        <begin position="54"/>
        <end position="72"/>
    </location>
</feature>
<gene>
    <name evidence="2" type="ORF">A2W32_04890</name>
</gene>
<dbReference type="PANTHER" id="PTHR35531">
    <property type="entry name" value="INNER MEMBRANE PROTEIN YBCI-RELATED"/>
    <property type="match status" value="1"/>
</dbReference>
<keyword evidence="1" id="KW-1133">Transmembrane helix</keyword>
<evidence type="ECO:0000313" key="2">
    <source>
        <dbReference type="EMBL" id="OGC49645.1"/>
    </source>
</evidence>
<dbReference type="EMBL" id="MEUT01000046">
    <property type="protein sequence ID" value="OGC49645.1"/>
    <property type="molecule type" value="Genomic_DNA"/>
</dbReference>
<name>A0A1F4UXF6_UNCKA</name>
<protein>
    <recommendedName>
        <fullName evidence="4">Metal-dependent hydrolase</fullName>
    </recommendedName>
</protein>
<comment type="caution">
    <text evidence="2">The sequence shown here is derived from an EMBL/GenBank/DDBJ whole genome shotgun (WGS) entry which is preliminary data.</text>
</comment>
<sequence length="218" mass="24761">MLGQFNIPLFIVSTIIYIYELPVLYNYIMTARTHDAFAFASLITIAVLRPPESLTVLTLFTSIVGNIVGALIPDMDQATNRLWDLLPAGNAIGRIFRRAFFKHRTLSHSIVGGLLIYKFFEFVLPRVLNAEFVDSNLVLWSIMIGYGSHLLADSLTKEGLPLFFPFDINIGFPPIEALRITTGKWIENFVVFPAVGIYIFWFVVKFQRELTDILKLIV</sequence>
<dbReference type="AlphaFoldDB" id="A0A1F4UXF6"/>
<keyword evidence="1" id="KW-0812">Transmembrane</keyword>